<comment type="caution">
    <text evidence="2">The sequence shown here is derived from an EMBL/GenBank/DDBJ whole genome shotgun (WGS) entry which is preliminary data.</text>
</comment>
<dbReference type="InParanoid" id="A0A1V9XKF2"/>
<evidence type="ECO:0000313" key="3">
    <source>
        <dbReference type="Proteomes" id="UP000192247"/>
    </source>
</evidence>
<evidence type="ECO:0000256" key="1">
    <source>
        <dbReference type="SAM" id="MobiDB-lite"/>
    </source>
</evidence>
<gene>
    <name evidence="2" type="ORF">BIW11_03489</name>
</gene>
<feature type="region of interest" description="Disordered" evidence="1">
    <location>
        <begin position="142"/>
        <end position="257"/>
    </location>
</feature>
<name>A0A1V9XKF2_9ACAR</name>
<feature type="compositionally biased region" description="Pro residues" evidence="1">
    <location>
        <begin position="145"/>
        <end position="157"/>
    </location>
</feature>
<keyword evidence="3" id="KW-1185">Reference proteome</keyword>
<accession>A0A1V9XKF2</accession>
<feature type="region of interest" description="Disordered" evidence="1">
    <location>
        <begin position="44"/>
        <end position="65"/>
    </location>
</feature>
<dbReference type="Proteomes" id="UP000192247">
    <property type="component" value="Unassembled WGS sequence"/>
</dbReference>
<feature type="compositionally biased region" description="Basic residues" evidence="1">
    <location>
        <begin position="158"/>
        <end position="172"/>
    </location>
</feature>
<sequence>MGRGPGRLSADRTVIELKYPQRVVVNSGVVTPPETAVAGAADDLWRPPKLPSARGARGSGGGSRNSSGTCIVTIIAAIATITISTNSATAANASTKTATTLLGALPGPHRWGLRPPPPLPVPPAATLLSYCPRCHAELALHSQLAPPPPPPHLPPPPSHHHSSSTTHHHPTNHHTQLPGLQTGGDCDYEAPNGSHPQDARETRDHRGRDRERAGPSGRGQQPHRSQHRHHQREQSQTRQTGAYPPPPTHNLLNFYHALPPPHASTTVIPTGYYHNMATSPATAVVPGEQKQLRSAAQGSLAMCPLSGEEYRGKRSQVTIEASLDNLETPWTAIAGEPTWMVWHAPPSIRAQSSRWRKDQWNIGALRRFNSGWRGTLAELSTPYGSRGDCGASRKVTSSEIAEPQVNSGQHVVAGVIQDTNTISPSLEHKRLC</sequence>
<dbReference type="AlphaFoldDB" id="A0A1V9XKF2"/>
<protein>
    <submittedName>
        <fullName evidence="2">Uncharacterized protein</fullName>
    </submittedName>
</protein>
<organism evidence="2 3">
    <name type="scientific">Tropilaelaps mercedesae</name>
    <dbReference type="NCBI Taxonomy" id="418985"/>
    <lineage>
        <taxon>Eukaryota</taxon>
        <taxon>Metazoa</taxon>
        <taxon>Ecdysozoa</taxon>
        <taxon>Arthropoda</taxon>
        <taxon>Chelicerata</taxon>
        <taxon>Arachnida</taxon>
        <taxon>Acari</taxon>
        <taxon>Parasitiformes</taxon>
        <taxon>Mesostigmata</taxon>
        <taxon>Gamasina</taxon>
        <taxon>Dermanyssoidea</taxon>
        <taxon>Laelapidae</taxon>
        <taxon>Tropilaelaps</taxon>
    </lineage>
</organism>
<reference evidence="2 3" key="1">
    <citation type="journal article" date="2017" name="Gigascience">
        <title>Draft genome of the honey bee ectoparasitic mite, Tropilaelaps mercedesae, is shaped by the parasitic life history.</title>
        <authorList>
            <person name="Dong X."/>
            <person name="Armstrong S.D."/>
            <person name="Xia D."/>
            <person name="Makepeace B.L."/>
            <person name="Darby A.C."/>
            <person name="Kadowaki T."/>
        </authorList>
    </citation>
    <scope>NUCLEOTIDE SEQUENCE [LARGE SCALE GENOMIC DNA]</scope>
    <source>
        <strain evidence="2">Wuxi-XJTLU</strain>
    </source>
</reference>
<proteinExistence type="predicted"/>
<dbReference type="EMBL" id="MNPL01009010">
    <property type="protein sequence ID" value="OQR73936.1"/>
    <property type="molecule type" value="Genomic_DNA"/>
</dbReference>
<evidence type="ECO:0000313" key="2">
    <source>
        <dbReference type="EMBL" id="OQR73936.1"/>
    </source>
</evidence>
<feature type="compositionally biased region" description="Basic and acidic residues" evidence="1">
    <location>
        <begin position="197"/>
        <end position="213"/>
    </location>
</feature>